<protein>
    <submittedName>
        <fullName evidence="1">Uncharacterized protein</fullName>
    </submittedName>
</protein>
<gene>
    <name evidence="1" type="ORF">ACFQ2I_06630</name>
</gene>
<reference evidence="2" key="1">
    <citation type="journal article" date="2019" name="Int. J. Syst. Evol. Microbiol.">
        <title>The Global Catalogue of Microorganisms (GCM) 10K type strain sequencing project: providing services to taxonomists for standard genome sequencing and annotation.</title>
        <authorList>
            <consortium name="The Broad Institute Genomics Platform"/>
            <consortium name="The Broad Institute Genome Sequencing Center for Infectious Disease"/>
            <person name="Wu L."/>
            <person name="Ma J."/>
        </authorList>
    </citation>
    <scope>NUCLEOTIDE SEQUENCE [LARGE SCALE GENOMIC DNA]</scope>
    <source>
        <strain evidence="2">CCUG 59129</strain>
    </source>
</reference>
<name>A0ABW3HNI0_9BACL</name>
<comment type="caution">
    <text evidence="1">The sequence shown here is derived from an EMBL/GenBank/DDBJ whole genome shotgun (WGS) entry which is preliminary data.</text>
</comment>
<dbReference type="RefSeq" id="WP_377562910.1">
    <property type="nucleotide sequence ID" value="NZ_JBHTJZ010000005.1"/>
</dbReference>
<organism evidence="1 2">
    <name type="scientific">Paenibacillus chungangensis</name>
    <dbReference type="NCBI Taxonomy" id="696535"/>
    <lineage>
        <taxon>Bacteria</taxon>
        <taxon>Bacillati</taxon>
        <taxon>Bacillota</taxon>
        <taxon>Bacilli</taxon>
        <taxon>Bacillales</taxon>
        <taxon>Paenibacillaceae</taxon>
        <taxon>Paenibacillus</taxon>
    </lineage>
</organism>
<sequence length="111" mass="12896">MLKVSEVSPEAESATLLLMNKVQRNSELYDTVTLDYEVYLYENERSTRLIDKRLLDQNITLYEKKIVNEAIRLDKYGEYTIKTEAYYGSSGQQHQFVISFGSDGISVERLQ</sequence>
<evidence type="ECO:0000313" key="1">
    <source>
        <dbReference type="EMBL" id="MFD0959064.1"/>
    </source>
</evidence>
<accession>A0ABW3HNI0</accession>
<dbReference type="Proteomes" id="UP001596989">
    <property type="component" value="Unassembled WGS sequence"/>
</dbReference>
<dbReference type="EMBL" id="JBHTJZ010000005">
    <property type="protein sequence ID" value="MFD0959064.1"/>
    <property type="molecule type" value="Genomic_DNA"/>
</dbReference>
<proteinExistence type="predicted"/>
<keyword evidence="2" id="KW-1185">Reference proteome</keyword>
<evidence type="ECO:0000313" key="2">
    <source>
        <dbReference type="Proteomes" id="UP001596989"/>
    </source>
</evidence>